<reference evidence="2 3" key="1">
    <citation type="submission" date="2020-10" db="EMBL/GenBank/DDBJ databases">
        <title>Connecting structure to function with the recovery of over 1000 high-quality activated sludge metagenome-assembled genomes encoding full-length rRNA genes using long-read sequencing.</title>
        <authorList>
            <person name="Singleton C.M."/>
            <person name="Petriglieri F."/>
            <person name="Kristensen J.M."/>
            <person name="Kirkegaard R.H."/>
            <person name="Michaelsen T.Y."/>
            <person name="Andersen M.H."/>
            <person name="Karst S.M."/>
            <person name="Dueholm M.S."/>
            <person name="Nielsen P.H."/>
            <person name="Albertsen M."/>
        </authorList>
    </citation>
    <scope>NUCLEOTIDE SEQUENCE [LARGE SCALE GENOMIC DNA]</scope>
    <source>
        <strain evidence="2">Ribe_18-Q3-R11-54_MAXAC.273</strain>
    </source>
</reference>
<evidence type="ECO:0000259" key="1">
    <source>
        <dbReference type="PROSITE" id="PS50943"/>
    </source>
</evidence>
<evidence type="ECO:0000313" key="2">
    <source>
        <dbReference type="EMBL" id="MBK9984992.1"/>
    </source>
</evidence>
<dbReference type="CDD" id="cd00093">
    <property type="entry name" value="HTH_XRE"/>
    <property type="match status" value="1"/>
</dbReference>
<dbReference type="SUPFAM" id="SSF47413">
    <property type="entry name" value="lambda repressor-like DNA-binding domains"/>
    <property type="match status" value="1"/>
</dbReference>
<sequence>MSYSHQLGMVIRSTRESRGFSQDYMSEMLDIAQSTYANIESGKTLITMDRLLHIAQILEINIHQMIDQVSLIAGKDYFQMSASTPSRHDLIPDTREAYDQLIIEMKSEINFLRGIVNNSVKG</sequence>
<dbReference type="InterPro" id="IPR010982">
    <property type="entry name" value="Lambda_DNA-bd_dom_sf"/>
</dbReference>
<accession>A0A9D7SXN1</accession>
<dbReference type="Proteomes" id="UP000808337">
    <property type="component" value="Unassembled WGS sequence"/>
</dbReference>
<dbReference type="PROSITE" id="PS50943">
    <property type="entry name" value="HTH_CROC1"/>
    <property type="match status" value="1"/>
</dbReference>
<comment type="caution">
    <text evidence="2">The sequence shown here is derived from an EMBL/GenBank/DDBJ whole genome shotgun (WGS) entry which is preliminary data.</text>
</comment>
<dbReference type="Gene3D" id="1.10.260.40">
    <property type="entry name" value="lambda repressor-like DNA-binding domains"/>
    <property type="match status" value="1"/>
</dbReference>
<protein>
    <submittedName>
        <fullName evidence="2">Helix-turn-helix transcriptional regulator</fullName>
    </submittedName>
</protein>
<feature type="domain" description="HTH cro/C1-type" evidence="1">
    <location>
        <begin position="11"/>
        <end position="65"/>
    </location>
</feature>
<organism evidence="2 3">
    <name type="scientific">Candidatus Opimibacter skivensis</name>
    <dbReference type="NCBI Taxonomy" id="2982028"/>
    <lineage>
        <taxon>Bacteria</taxon>
        <taxon>Pseudomonadati</taxon>
        <taxon>Bacteroidota</taxon>
        <taxon>Saprospiria</taxon>
        <taxon>Saprospirales</taxon>
        <taxon>Saprospiraceae</taxon>
        <taxon>Candidatus Opimibacter</taxon>
    </lineage>
</organism>
<dbReference type="Pfam" id="PF12844">
    <property type="entry name" value="HTH_19"/>
    <property type="match status" value="1"/>
</dbReference>
<name>A0A9D7SXN1_9BACT</name>
<dbReference type="InterPro" id="IPR001387">
    <property type="entry name" value="Cro/C1-type_HTH"/>
</dbReference>
<gene>
    <name evidence="2" type="ORF">IPP15_21950</name>
</gene>
<dbReference type="AlphaFoldDB" id="A0A9D7SXN1"/>
<dbReference type="EMBL" id="JADKGY010000032">
    <property type="protein sequence ID" value="MBK9984992.1"/>
    <property type="molecule type" value="Genomic_DNA"/>
</dbReference>
<proteinExistence type="predicted"/>
<dbReference type="GO" id="GO:0003677">
    <property type="term" value="F:DNA binding"/>
    <property type="evidence" value="ECO:0007669"/>
    <property type="project" value="InterPro"/>
</dbReference>
<evidence type="ECO:0000313" key="3">
    <source>
        <dbReference type="Proteomes" id="UP000808337"/>
    </source>
</evidence>
<dbReference type="SMART" id="SM00530">
    <property type="entry name" value="HTH_XRE"/>
    <property type="match status" value="1"/>
</dbReference>